<gene>
    <name evidence="1" type="ORF">MNBD_GAMMA08-2931</name>
</gene>
<name>A0A3B0XEL5_9ZZZZ</name>
<protein>
    <submittedName>
        <fullName evidence="1">Uncharacterized protein</fullName>
    </submittedName>
</protein>
<proteinExistence type="predicted"/>
<accession>A0A3B0XEL5</accession>
<reference evidence="1" key="1">
    <citation type="submission" date="2018-06" db="EMBL/GenBank/DDBJ databases">
        <authorList>
            <person name="Zhirakovskaya E."/>
        </authorList>
    </citation>
    <scope>NUCLEOTIDE SEQUENCE</scope>
</reference>
<evidence type="ECO:0000313" key="1">
    <source>
        <dbReference type="EMBL" id="VAW60029.1"/>
    </source>
</evidence>
<organism evidence="1">
    <name type="scientific">hydrothermal vent metagenome</name>
    <dbReference type="NCBI Taxonomy" id="652676"/>
    <lineage>
        <taxon>unclassified sequences</taxon>
        <taxon>metagenomes</taxon>
        <taxon>ecological metagenomes</taxon>
    </lineage>
</organism>
<sequence length="94" mass="11319">MSLFKERNREYDIAMYYPEGTYDKKLRRSLEKDSSKYKLKISTFDNAMPYISDDKKLLKLGNVGLIYFVNDDETSFTRYEIIFYKKDGKWVVSR</sequence>
<dbReference type="EMBL" id="UOFH01000119">
    <property type="protein sequence ID" value="VAW60029.1"/>
    <property type="molecule type" value="Genomic_DNA"/>
</dbReference>
<dbReference type="AlphaFoldDB" id="A0A3B0XEL5"/>